<keyword evidence="4" id="KW-1185">Reference proteome</keyword>
<feature type="coiled-coil region" evidence="1">
    <location>
        <begin position="49"/>
        <end position="76"/>
    </location>
</feature>
<evidence type="ECO:0000256" key="1">
    <source>
        <dbReference type="SAM" id="Coils"/>
    </source>
</evidence>
<name>A0AAE0CMH5_9ROSI</name>
<feature type="region of interest" description="Disordered" evidence="2">
    <location>
        <begin position="1"/>
        <end position="33"/>
    </location>
</feature>
<accession>A0AAE0CMH5</accession>
<organism evidence="3 4">
    <name type="scientific">Dipteronia dyeriana</name>
    <dbReference type="NCBI Taxonomy" id="168575"/>
    <lineage>
        <taxon>Eukaryota</taxon>
        <taxon>Viridiplantae</taxon>
        <taxon>Streptophyta</taxon>
        <taxon>Embryophyta</taxon>
        <taxon>Tracheophyta</taxon>
        <taxon>Spermatophyta</taxon>
        <taxon>Magnoliopsida</taxon>
        <taxon>eudicotyledons</taxon>
        <taxon>Gunneridae</taxon>
        <taxon>Pentapetalae</taxon>
        <taxon>rosids</taxon>
        <taxon>malvids</taxon>
        <taxon>Sapindales</taxon>
        <taxon>Sapindaceae</taxon>
        <taxon>Hippocastanoideae</taxon>
        <taxon>Acereae</taxon>
        <taxon>Dipteronia</taxon>
    </lineage>
</organism>
<dbReference type="EMBL" id="JANJYI010000003">
    <property type="protein sequence ID" value="KAK2656529.1"/>
    <property type="molecule type" value="Genomic_DNA"/>
</dbReference>
<evidence type="ECO:0000313" key="4">
    <source>
        <dbReference type="Proteomes" id="UP001280121"/>
    </source>
</evidence>
<dbReference type="AlphaFoldDB" id="A0AAE0CMH5"/>
<feature type="compositionally biased region" description="Polar residues" evidence="2">
    <location>
        <begin position="1"/>
        <end position="14"/>
    </location>
</feature>
<comment type="caution">
    <text evidence="3">The sequence shown here is derived from an EMBL/GenBank/DDBJ whole genome shotgun (WGS) entry which is preliminary data.</text>
</comment>
<gene>
    <name evidence="3" type="ORF">Ddye_009581</name>
</gene>
<dbReference type="Proteomes" id="UP001280121">
    <property type="component" value="Unassembled WGS sequence"/>
</dbReference>
<evidence type="ECO:0000313" key="3">
    <source>
        <dbReference type="EMBL" id="KAK2656529.1"/>
    </source>
</evidence>
<sequence length="85" mass="9916">MNSPMKSFLSPPQAQQHQHIRRNNNRNHNIRKSEKLLDLLNLVDSSKSKAATKKKEEEALEELKRVVRELQVKDEDDIDRGRGDI</sequence>
<evidence type="ECO:0000256" key="2">
    <source>
        <dbReference type="SAM" id="MobiDB-lite"/>
    </source>
</evidence>
<proteinExistence type="predicted"/>
<keyword evidence="1" id="KW-0175">Coiled coil</keyword>
<feature type="compositionally biased region" description="Basic residues" evidence="2">
    <location>
        <begin position="18"/>
        <end position="30"/>
    </location>
</feature>
<reference evidence="3" key="1">
    <citation type="journal article" date="2023" name="Plant J.">
        <title>Genome sequences and population genomics provide insights into the demographic history, inbreeding, and mutation load of two 'living fossil' tree species of Dipteronia.</title>
        <authorList>
            <person name="Feng Y."/>
            <person name="Comes H.P."/>
            <person name="Chen J."/>
            <person name="Zhu S."/>
            <person name="Lu R."/>
            <person name="Zhang X."/>
            <person name="Li P."/>
            <person name="Qiu J."/>
            <person name="Olsen K.M."/>
            <person name="Qiu Y."/>
        </authorList>
    </citation>
    <scope>NUCLEOTIDE SEQUENCE</scope>
    <source>
        <strain evidence="3">KIB01</strain>
    </source>
</reference>
<protein>
    <submittedName>
        <fullName evidence="3">Uncharacterized protein</fullName>
    </submittedName>
</protein>